<feature type="transmembrane region" description="Helical" evidence="11">
    <location>
        <begin position="153"/>
        <end position="176"/>
    </location>
</feature>
<dbReference type="PROSITE" id="PS50885">
    <property type="entry name" value="HAMP"/>
    <property type="match status" value="1"/>
</dbReference>
<dbReference type="EC" id="2.7.13.3" evidence="3"/>
<evidence type="ECO:0000256" key="3">
    <source>
        <dbReference type="ARBA" id="ARBA00012438"/>
    </source>
</evidence>
<evidence type="ECO:0000256" key="8">
    <source>
        <dbReference type="ARBA" id="ARBA00022989"/>
    </source>
</evidence>
<evidence type="ECO:0000259" key="12">
    <source>
        <dbReference type="PROSITE" id="PS50109"/>
    </source>
</evidence>
<dbReference type="InterPro" id="IPR005467">
    <property type="entry name" value="His_kinase_dom"/>
</dbReference>
<reference evidence="14 15" key="1">
    <citation type="submission" date="2021-03" db="EMBL/GenBank/DDBJ databases">
        <title>Fibrella sp. HMF5036 genome sequencing and assembly.</title>
        <authorList>
            <person name="Kang H."/>
            <person name="Kim H."/>
            <person name="Bae S."/>
            <person name="Joh K."/>
        </authorList>
    </citation>
    <scope>NUCLEOTIDE SEQUENCE [LARGE SCALE GENOMIC DNA]</scope>
    <source>
        <strain evidence="14 15">HMF5036</strain>
    </source>
</reference>
<dbReference type="Gene3D" id="3.30.565.10">
    <property type="entry name" value="Histidine kinase-like ATPase, C-terminal domain"/>
    <property type="match status" value="1"/>
</dbReference>
<keyword evidence="5" id="KW-0808">Transferase</keyword>
<evidence type="ECO:0000256" key="6">
    <source>
        <dbReference type="ARBA" id="ARBA00022692"/>
    </source>
</evidence>
<dbReference type="SMART" id="SM00387">
    <property type="entry name" value="HATPase_c"/>
    <property type="match status" value="1"/>
</dbReference>
<feature type="domain" description="HAMP" evidence="13">
    <location>
        <begin position="177"/>
        <end position="230"/>
    </location>
</feature>
<evidence type="ECO:0000256" key="2">
    <source>
        <dbReference type="ARBA" id="ARBA00004370"/>
    </source>
</evidence>
<dbReference type="Gene3D" id="1.10.287.130">
    <property type="match status" value="1"/>
</dbReference>
<evidence type="ECO:0000259" key="13">
    <source>
        <dbReference type="PROSITE" id="PS50885"/>
    </source>
</evidence>
<dbReference type="GO" id="GO:0005886">
    <property type="term" value="C:plasma membrane"/>
    <property type="evidence" value="ECO:0007669"/>
    <property type="project" value="TreeGrafter"/>
</dbReference>
<keyword evidence="8 11" id="KW-1133">Transmembrane helix</keyword>
<dbReference type="InterPro" id="IPR003661">
    <property type="entry name" value="HisK_dim/P_dom"/>
</dbReference>
<dbReference type="SUPFAM" id="SSF55874">
    <property type="entry name" value="ATPase domain of HSP90 chaperone/DNA topoisomerase II/histidine kinase"/>
    <property type="match status" value="1"/>
</dbReference>
<dbReference type="EMBL" id="JAFMYU010000011">
    <property type="protein sequence ID" value="MBO0932292.1"/>
    <property type="molecule type" value="Genomic_DNA"/>
</dbReference>
<keyword evidence="6 11" id="KW-0812">Transmembrane</keyword>
<dbReference type="PROSITE" id="PS50109">
    <property type="entry name" value="HIS_KIN"/>
    <property type="match status" value="1"/>
</dbReference>
<dbReference type="PANTHER" id="PTHR45436:SF5">
    <property type="entry name" value="SENSOR HISTIDINE KINASE TRCS"/>
    <property type="match status" value="1"/>
</dbReference>
<dbReference type="Pfam" id="PF02518">
    <property type="entry name" value="HATPase_c"/>
    <property type="match status" value="1"/>
</dbReference>
<comment type="subcellular location">
    <subcellularLocation>
        <location evidence="2">Membrane</location>
    </subcellularLocation>
</comment>
<dbReference type="InterPro" id="IPR003660">
    <property type="entry name" value="HAMP_dom"/>
</dbReference>
<dbReference type="RefSeq" id="WP_207336258.1">
    <property type="nucleotide sequence ID" value="NZ_JAFMYU010000011.1"/>
</dbReference>
<dbReference type="InterPro" id="IPR050428">
    <property type="entry name" value="TCS_sensor_his_kinase"/>
</dbReference>
<dbReference type="CDD" id="cd00082">
    <property type="entry name" value="HisKA"/>
    <property type="match status" value="1"/>
</dbReference>
<comment type="catalytic activity">
    <reaction evidence="1">
        <text>ATP + protein L-histidine = ADP + protein N-phospho-L-histidine.</text>
        <dbReference type="EC" id="2.7.13.3"/>
    </reaction>
</comment>
<sequence>MTIRTRLTLFFTAVVAVLLLLFCLVIYVVAEQHRQREYRERLHEEAQTSAELMLGNNPIGPDLFKLLDQHQITVLNQEEIIIYNDHNQIVYESGTDYLAVDPAMLAQIRQADNTYWQVGEREVAGSRFLLNGRQYVAVASAVDKYGYSKQRNLALMLGIGWLLSMGLVFATGWVFAGQLLRPLQGVIRQIDAVTAAQLNQRLPEGPHDDELTQLARQFNQMLDRLEEAFQSQRTFVSNASHELRTPLTAITGQLDVALLANDDDPQELRAVIASVLDDVRGLNRMTNGLLSLAKLDLNEVTTPVVDLPIDKLLGQLKLDYQRLQPSYSVDIALETTAADADANWQVPANESLLRTALYNLMENGGKFSPDHRVSVRLTADDRSVRIDFTNGGPCIPADELPTVFKPFRRGTNARQVAGHGIGLSLAARIVRLHEGQLSVVSTAETGTTFTVTLPRRERPQSVLMHI</sequence>
<evidence type="ECO:0000256" key="4">
    <source>
        <dbReference type="ARBA" id="ARBA00022553"/>
    </source>
</evidence>
<keyword evidence="15" id="KW-1185">Reference proteome</keyword>
<dbReference type="GO" id="GO:0000155">
    <property type="term" value="F:phosphorelay sensor kinase activity"/>
    <property type="evidence" value="ECO:0007669"/>
    <property type="project" value="InterPro"/>
</dbReference>
<dbReference type="Gene3D" id="6.10.340.10">
    <property type="match status" value="1"/>
</dbReference>
<dbReference type="Pfam" id="PF00672">
    <property type="entry name" value="HAMP"/>
    <property type="match status" value="1"/>
</dbReference>
<evidence type="ECO:0000256" key="9">
    <source>
        <dbReference type="ARBA" id="ARBA00023012"/>
    </source>
</evidence>
<name>A0A939G4N1_9BACT</name>
<organism evidence="14 15">
    <name type="scientific">Fibrella aquatilis</name>
    <dbReference type="NCBI Taxonomy" id="2817059"/>
    <lineage>
        <taxon>Bacteria</taxon>
        <taxon>Pseudomonadati</taxon>
        <taxon>Bacteroidota</taxon>
        <taxon>Cytophagia</taxon>
        <taxon>Cytophagales</taxon>
        <taxon>Spirosomataceae</taxon>
        <taxon>Fibrella</taxon>
    </lineage>
</organism>
<evidence type="ECO:0000256" key="5">
    <source>
        <dbReference type="ARBA" id="ARBA00022679"/>
    </source>
</evidence>
<keyword evidence="7" id="KW-0418">Kinase</keyword>
<proteinExistence type="predicted"/>
<dbReference type="InterPro" id="IPR036890">
    <property type="entry name" value="HATPase_C_sf"/>
</dbReference>
<dbReference type="PRINTS" id="PR00344">
    <property type="entry name" value="BCTRLSENSOR"/>
</dbReference>
<evidence type="ECO:0000313" key="15">
    <source>
        <dbReference type="Proteomes" id="UP000664795"/>
    </source>
</evidence>
<dbReference type="PANTHER" id="PTHR45436">
    <property type="entry name" value="SENSOR HISTIDINE KINASE YKOH"/>
    <property type="match status" value="1"/>
</dbReference>
<dbReference type="Proteomes" id="UP000664795">
    <property type="component" value="Unassembled WGS sequence"/>
</dbReference>
<dbReference type="SUPFAM" id="SSF47384">
    <property type="entry name" value="Homodimeric domain of signal transducing histidine kinase"/>
    <property type="match status" value="1"/>
</dbReference>
<gene>
    <name evidence="14" type="ORF">J2I48_14865</name>
</gene>
<keyword evidence="9" id="KW-0902">Two-component regulatory system</keyword>
<keyword evidence="10 11" id="KW-0472">Membrane</keyword>
<keyword evidence="4" id="KW-0597">Phosphoprotein</keyword>
<feature type="domain" description="Histidine kinase" evidence="12">
    <location>
        <begin position="238"/>
        <end position="457"/>
    </location>
</feature>
<evidence type="ECO:0000256" key="11">
    <source>
        <dbReference type="SAM" id="Phobius"/>
    </source>
</evidence>
<dbReference type="Pfam" id="PF00512">
    <property type="entry name" value="HisKA"/>
    <property type="match status" value="1"/>
</dbReference>
<evidence type="ECO:0000256" key="10">
    <source>
        <dbReference type="ARBA" id="ARBA00023136"/>
    </source>
</evidence>
<dbReference type="InterPro" id="IPR003594">
    <property type="entry name" value="HATPase_dom"/>
</dbReference>
<dbReference type="InterPro" id="IPR004358">
    <property type="entry name" value="Sig_transdc_His_kin-like_C"/>
</dbReference>
<accession>A0A939G4N1</accession>
<evidence type="ECO:0000313" key="14">
    <source>
        <dbReference type="EMBL" id="MBO0932292.1"/>
    </source>
</evidence>
<comment type="caution">
    <text evidence="14">The sequence shown here is derived from an EMBL/GenBank/DDBJ whole genome shotgun (WGS) entry which is preliminary data.</text>
</comment>
<dbReference type="InterPro" id="IPR036097">
    <property type="entry name" value="HisK_dim/P_sf"/>
</dbReference>
<evidence type="ECO:0000256" key="7">
    <source>
        <dbReference type="ARBA" id="ARBA00022777"/>
    </source>
</evidence>
<dbReference type="AlphaFoldDB" id="A0A939G4N1"/>
<evidence type="ECO:0000256" key="1">
    <source>
        <dbReference type="ARBA" id="ARBA00000085"/>
    </source>
</evidence>
<dbReference type="SUPFAM" id="SSF158472">
    <property type="entry name" value="HAMP domain-like"/>
    <property type="match status" value="1"/>
</dbReference>
<dbReference type="SMART" id="SM00304">
    <property type="entry name" value="HAMP"/>
    <property type="match status" value="1"/>
</dbReference>
<dbReference type="FunFam" id="1.10.287.130:FF:000001">
    <property type="entry name" value="Two-component sensor histidine kinase"/>
    <property type="match status" value="1"/>
</dbReference>
<protein>
    <recommendedName>
        <fullName evidence="3">histidine kinase</fullName>
        <ecNumber evidence="3">2.7.13.3</ecNumber>
    </recommendedName>
</protein>
<dbReference type="SMART" id="SM00388">
    <property type="entry name" value="HisKA"/>
    <property type="match status" value="1"/>
</dbReference>
<feature type="transmembrane region" description="Helical" evidence="11">
    <location>
        <begin position="6"/>
        <end position="30"/>
    </location>
</feature>
<dbReference type="CDD" id="cd06225">
    <property type="entry name" value="HAMP"/>
    <property type="match status" value="1"/>
</dbReference>